<feature type="signal peptide" evidence="1">
    <location>
        <begin position="1"/>
        <end position="26"/>
    </location>
</feature>
<keyword evidence="2" id="KW-1185">Reference proteome</keyword>
<name>A0A7E4VUB3_PANRE</name>
<proteinExistence type="predicted"/>
<evidence type="ECO:0000256" key="1">
    <source>
        <dbReference type="SAM" id="SignalP"/>
    </source>
</evidence>
<reference evidence="2" key="1">
    <citation type="journal article" date="2013" name="Genetics">
        <title>The draft genome and transcriptome of Panagrellus redivivus are shaped by the harsh demands of a free-living lifestyle.</title>
        <authorList>
            <person name="Srinivasan J."/>
            <person name="Dillman A.R."/>
            <person name="Macchietto M.G."/>
            <person name="Heikkinen L."/>
            <person name="Lakso M."/>
            <person name="Fracchia K.M."/>
            <person name="Antoshechkin I."/>
            <person name="Mortazavi A."/>
            <person name="Wong G."/>
            <person name="Sternberg P.W."/>
        </authorList>
    </citation>
    <scope>NUCLEOTIDE SEQUENCE [LARGE SCALE GENOMIC DNA]</scope>
    <source>
        <strain evidence="2">MT8872</strain>
    </source>
</reference>
<dbReference type="AlphaFoldDB" id="A0A7E4VUB3"/>
<reference evidence="3" key="2">
    <citation type="submission" date="2020-10" db="UniProtKB">
        <authorList>
            <consortium name="WormBaseParasite"/>
        </authorList>
    </citation>
    <scope>IDENTIFICATION</scope>
</reference>
<accession>A0A7E4VUB3</accession>
<keyword evidence="1" id="KW-0732">Signal</keyword>
<organism evidence="2 3">
    <name type="scientific">Panagrellus redivivus</name>
    <name type="common">Microworm</name>
    <dbReference type="NCBI Taxonomy" id="6233"/>
    <lineage>
        <taxon>Eukaryota</taxon>
        <taxon>Metazoa</taxon>
        <taxon>Ecdysozoa</taxon>
        <taxon>Nematoda</taxon>
        <taxon>Chromadorea</taxon>
        <taxon>Rhabditida</taxon>
        <taxon>Tylenchina</taxon>
        <taxon>Panagrolaimomorpha</taxon>
        <taxon>Panagrolaimoidea</taxon>
        <taxon>Panagrolaimidae</taxon>
        <taxon>Panagrellus</taxon>
    </lineage>
</organism>
<evidence type="ECO:0000313" key="2">
    <source>
        <dbReference type="Proteomes" id="UP000492821"/>
    </source>
</evidence>
<feature type="chain" id="PRO_5028854689" evidence="1">
    <location>
        <begin position="27"/>
        <end position="120"/>
    </location>
</feature>
<protein>
    <submittedName>
        <fullName evidence="3">Curli production assembly/transport component CsgF</fullName>
    </submittedName>
</protein>
<evidence type="ECO:0000313" key="3">
    <source>
        <dbReference type="WBParaSite" id="Pan_g2467.t1"/>
    </source>
</evidence>
<dbReference type="WBParaSite" id="Pan_g2467.t1">
    <property type="protein sequence ID" value="Pan_g2467.t1"/>
    <property type="gene ID" value="Pan_g2467"/>
</dbReference>
<sequence length="120" mass="12986">MHLNRLPLFLAMIGFAVCLLNGNADADITLPNDVIKSGDINLRATTAAVVTSVNHVVLQRLLQDYLDELGVIGYTAPAAAANPPNANRKRRTIPEGAKLYKLKGKYTITLLDELEDNGSN</sequence>
<dbReference type="Proteomes" id="UP000492821">
    <property type="component" value="Unassembled WGS sequence"/>
</dbReference>